<comment type="subcellular location">
    <subcellularLocation>
        <location evidence="1">Membrane</location>
        <topology evidence="1">Multi-pass membrane protein</topology>
    </subcellularLocation>
</comment>
<keyword evidence="4 6" id="KW-1133">Transmembrane helix</keyword>
<gene>
    <name evidence="8" type="ORF">BIFGAL_02967</name>
</gene>
<protein>
    <recommendedName>
        <fullName evidence="10">Inhibitor of apoptosis-promoting Bax1</fullName>
    </recommendedName>
</protein>
<dbReference type="Proteomes" id="UP000003656">
    <property type="component" value="Unassembled WGS sequence"/>
</dbReference>
<dbReference type="Pfam" id="PF01027">
    <property type="entry name" value="Bax1-I"/>
    <property type="match status" value="1"/>
</dbReference>
<dbReference type="PANTHER" id="PTHR23291:SF50">
    <property type="entry name" value="PROTEIN LIFEGUARD 4"/>
    <property type="match status" value="1"/>
</dbReference>
<evidence type="ECO:0000256" key="3">
    <source>
        <dbReference type="ARBA" id="ARBA00022692"/>
    </source>
</evidence>
<feature type="transmembrane region" description="Helical" evidence="6">
    <location>
        <begin position="258"/>
        <end position="278"/>
    </location>
</feature>
<feature type="transmembrane region" description="Helical" evidence="6">
    <location>
        <begin position="137"/>
        <end position="156"/>
    </location>
</feature>
<feature type="transmembrane region" description="Helical" evidence="6">
    <location>
        <begin position="193"/>
        <end position="212"/>
    </location>
</feature>
<feature type="compositionally biased region" description="Polar residues" evidence="7">
    <location>
        <begin position="8"/>
        <end position="20"/>
    </location>
</feature>
<dbReference type="AlphaFoldDB" id="D1NT56"/>
<evidence type="ECO:0000256" key="4">
    <source>
        <dbReference type="ARBA" id="ARBA00022989"/>
    </source>
</evidence>
<dbReference type="GO" id="GO:0016020">
    <property type="term" value="C:membrane"/>
    <property type="evidence" value="ECO:0007669"/>
    <property type="project" value="UniProtKB-SubCell"/>
</dbReference>
<keyword evidence="5 6" id="KW-0472">Membrane</keyword>
<feature type="transmembrane region" description="Helical" evidence="6">
    <location>
        <begin position="79"/>
        <end position="100"/>
    </location>
</feature>
<feature type="transmembrane region" description="Helical" evidence="6">
    <location>
        <begin position="218"/>
        <end position="237"/>
    </location>
</feature>
<evidence type="ECO:0000313" key="9">
    <source>
        <dbReference type="Proteomes" id="UP000003656"/>
    </source>
</evidence>
<name>D1NT56_9BIFI</name>
<comment type="caution">
    <text evidence="8">The sequence shown here is derived from an EMBL/GenBank/DDBJ whole genome shotgun (WGS) entry which is preliminary data.</text>
</comment>
<organism evidence="8 9">
    <name type="scientific">Bifidobacterium gallicum DSM 20093 = LMG 11596</name>
    <dbReference type="NCBI Taxonomy" id="561180"/>
    <lineage>
        <taxon>Bacteria</taxon>
        <taxon>Bacillati</taxon>
        <taxon>Actinomycetota</taxon>
        <taxon>Actinomycetes</taxon>
        <taxon>Bifidobacteriales</taxon>
        <taxon>Bifidobacteriaceae</taxon>
        <taxon>Bifidobacterium</taxon>
    </lineage>
</organism>
<feature type="region of interest" description="Disordered" evidence="7">
    <location>
        <begin position="1"/>
        <end position="29"/>
    </location>
</feature>
<evidence type="ECO:0000256" key="6">
    <source>
        <dbReference type="RuleBase" id="RU004379"/>
    </source>
</evidence>
<dbReference type="PANTHER" id="PTHR23291">
    <property type="entry name" value="BAX INHIBITOR-RELATED"/>
    <property type="match status" value="1"/>
</dbReference>
<dbReference type="EMBL" id="ABXB03000001">
    <property type="protein sequence ID" value="EFA23858.1"/>
    <property type="molecule type" value="Genomic_DNA"/>
</dbReference>
<proteinExistence type="inferred from homology"/>
<sequence length="285" mass="31055">MNVMTYGPQPTNNGRNMPNSNPYAQQPYGQPYNPQYAQATASAPNAGAYQQTPINAMSQVTYERATHDAVTRTYGEMTIGLLITAAVAFITQMTGAYISFIRATGLIGILLVAGVQIGLAVYLGVRVMKMQASTARIWFYVFAALMGFTLSTIFMAYSLGTIGVALLVTAGFFFALTMFGMTTKGNMLKAGPVLLIGLIVLIVAEVIVMFIFPGDTAMMIITALGIVVFAGLTIYDTQFMKRVFAQYSSQGPEAIKRLSILCALNLYLDFINMFLYILRLFGSRD</sequence>
<reference evidence="8 9" key="1">
    <citation type="submission" date="2009-11" db="EMBL/GenBank/DDBJ databases">
        <authorList>
            <person name="Weinstock G."/>
            <person name="Sodergren E."/>
            <person name="Clifton S."/>
            <person name="Fulton L."/>
            <person name="Fulton B."/>
            <person name="Courtney L."/>
            <person name="Fronick C."/>
            <person name="Harrison M."/>
            <person name="Strong C."/>
            <person name="Farmer C."/>
            <person name="Delahaunty K."/>
            <person name="Markovic C."/>
            <person name="Hall O."/>
            <person name="Minx P."/>
            <person name="Tomlinson C."/>
            <person name="Mitreva M."/>
            <person name="Nelson J."/>
            <person name="Hou S."/>
            <person name="Wollam A."/>
            <person name="Pepin K.H."/>
            <person name="Johnson M."/>
            <person name="Bhonagiri V."/>
            <person name="Nash W.E."/>
            <person name="Warren W."/>
            <person name="Chinwalla A."/>
            <person name="Mardis E.R."/>
            <person name="Wilson R.K."/>
        </authorList>
    </citation>
    <scope>NUCLEOTIDE SEQUENCE [LARGE SCALE GENOMIC DNA]</scope>
    <source>
        <strain evidence="8 9">DSM 20093</strain>
    </source>
</reference>
<feature type="transmembrane region" description="Helical" evidence="6">
    <location>
        <begin position="162"/>
        <end position="181"/>
    </location>
</feature>
<dbReference type="eggNOG" id="COG0670">
    <property type="taxonomic scope" value="Bacteria"/>
</dbReference>
<dbReference type="CDD" id="cd10432">
    <property type="entry name" value="BI-1-like_bacterial"/>
    <property type="match status" value="1"/>
</dbReference>
<evidence type="ECO:0008006" key="10">
    <source>
        <dbReference type="Google" id="ProtNLM"/>
    </source>
</evidence>
<comment type="similarity">
    <text evidence="2 6">Belongs to the BI1 family.</text>
</comment>
<accession>D1NT56</accession>
<evidence type="ECO:0000313" key="8">
    <source>
        <dbReference type="EMBL" id="EFA23858.1"/>
    </source>
</evidence>
<evidence type="ECO:0000256" key="2">
    <source>
        <dbReference type="ARBA" id="ARBA00010350"/>
    </source>
</evidence>
<keyword evidence="3 6" id="KW-0812">Transmembrane</keyword>
<dbReference type="InterPro" id="IPR006214">
    <property type="entry name" value="Bax_inhibitor_1-related"/>
</dbReference>
<evidence type="ECO:0000256" key="7">
    <source>
        <dbReference type="SAM" id="MobiDB-lite"/>
    </source>
</evidence>
<evidence type="ECO:0000256" key="5">
    <source>
        <dbReference type="ARBA" id="ARBA00023136"/>
    </source>
</evidence>
<feature type="transmembrane region" description="Helical" evidence="6">
    <location>
        <begin position="106"/>
        <end position="125"/>
    </location>
</feature>
<evidence type="ECO:0000256" key="1">
    <source>
        <dbReference type="ARBA" id="ARBA00004141"/>
    </source>
</evidence>